<feature type="non-terminal residue" evidence="1">
    <location>
        <position position="1"/>
    </location>
</feature>
<dbReference type="EMBL" id="JAODUP010001257">
    <property type="protein sequence ID" value="KAK2140762.1"/>
    <property type="molecule type" value="Genomic_DNA"/>
</dbReference>
<gene>
    <name evidence="1" type="ORF">LSH36_1255g00027</name>
</gene>
<keyword evidence="2" id="KW-1185">Reference proteome</keyword>
<dbReference type="Proteomes" id="UP001208570">
    <property type="component" value="Unassembled WGS sequence"/>
</dbReference>
<accession>A0AAD9IUF9</accession>
<protein>
    <submittedName>
        <fullName evidence="1">Uncharacterized protein</fullName>
    </submittedName>
</protein>
<dbReference type="PANTHER" id="PTHR12496:SF2">
    <property type="entry name" value="METHYLTRANSFERASE-LIKE PROTEIN 25B"/>
    <property type="match status" value="1"/>
</dbReference>
<evidence type="ECO:0000313" key="1">
    <source>
        <dbReference type="EMBL" id="KAK2140762.1"/>
    </source>
</evidence>
<organism evidence="1 2">
    <name type="scientific">Paralvinella palmiformis</name>
    <dbReference type="NCBI Taxonomy" id="53620"/>
    <lineage>
        <taxon>Eukaryota</taxon>
        <taxon>Metazoa</taxon>
        <taxon>Spiralia</taxon>
        <taxon>Lophotrochozoa</taxon>
        <taxon>Annelida</taxon>
        <taxon>Polychaeta</taxon>
        <taxon>Sedentaria</taxon>
        <taxon>Canalipalpata</taxon>
        <taxon>Terebellida</taxon>
        <taxon>Terebelliformia</taxon>
        <taxon>Alvinellidae</taxon>
        <taxon>Paralvinella</taxon>
    </lineage>
</organism>
<comment type="caution">
    <text evidence="1">The sequence shown here is derived from an EMBL/GenBank/DDBJ whole genome shotgun (WGS) entry which is preliminary data.</text>
</comment>
<evidence type="ECO:0000313" key="2">
    <source>
        <dbReference type="Proteomes" id="UP001208570"/>
    </source>
</evidence>
<reference evidence="1" key="1">
    <citation type="journal article" date="2023" name="Mol. Biol. Evol.">
        <title>Third-Generation Sequencing Reveals the Adaptive Role of the Epigenome in Three Deep-Sea Polychaetes.</title>
        <authorList>
            <person name="Perez M."/>
            <person name="Aroh O."/>
            <person name="Sun Y."/>
            <person name="Lan Y."/>
            <person name="Juniper S.K."/>
            <person name="Young C.R."/>
            <person name="Angers B."/>
            <person name="Qian P.Y."/>
        </authorList>
    </citation>
    <scope>NUCLEOTIDE SEQUENCE</scope>
    <source>
        <strain evidence="1">P08H-3</strain>
    </source>
</reference>
<dbReference type="AlphaFoldDB" id="A0AAD9IUF9"/>
<dbReference type="InterPro" id="IPR052220">
    <property type="entry name" value="METTL25"/>
</dbReference>
<proteinExistence type="predicted"/>
<sequence length="158" mass="18611">MDNVHNVKDAIPKILTFLDNYKWIIDSYISDFFLKSLHQRLPPSWWKVLSSLQPEELASLLYRDTWKSSKMWPLSLLAFRKVVTGLPLQRDTLLENYCEMDWEKEFEASLLKAVYQNGASYFTGAVPNIKNGQLRGLEHCYRRHVKPKKQHEIIKLAE</sequence>
<dbReference type="PANTHER" id="PTHR12496">
    <property type="entry name" value="CGI-41 METHYLTRANSFERASE"/>
    <property type="match status" value="1"/>
</dbReference>
<name>A0AAD9IUF9_9ANNE</name>